<reference evidence="3 4" key="1">
    <citation type="journal article" date="2014" name="Nature">
        <title>An environmental bacterial taxon with a large and distinct metabolic repertoire.</title>
        <authorList>
            <person name="Wilson M.C."/>
            <person name="Mori T."/>
            <person name="Ruckert C."/>
            <person name="Uria A.R."/>
            <person name="Helf M.J."/>
            <person name="Takada K."/>
            <person name="Gernert C."/>
            <person name="Steffens U.A."/>
            <person name="Heycke N."/>
            <person name="Schmitt S."/>
            <person name="Rinke C."/>
            <person name="Helfrich E.J."/>
            <person name="Brachmann A.O."/>
            <person name="Gurgui C."/>
            <person name="Wakimoto T."/>
            <person name="Kracht M."/>
            <person name="Crusemann M."/>
            <person name="Hentschel U."/>
            <person name="Abe I."/>
            <person name="Matsunaga S."/>
            <person name="Kalinowski J."/>
            <person name="Takeyama H."/>
            <person name="Piel J."/>
        </authorList>
    </citation>
    <scope>NUCLEOTIDE SEQUENCE [LARGE SCALE GENOMIC DNA]</scope>
    <source>
        <strain evidence="4">TSY2</strain>
    </source>
</reference>
<protein>
    <submittedName>
        <fullName evidence="3">Uncharacterized protein</fullName>
    </submittedName>
</protein>
<evidence type="ECO:0000313" key="4">
    <source>
        <dbReference type="Proteomes" id="UP000019140"/>
    </source>
</evidence>
<dbReference type="InterPro" id="IPR006175">
    <property type="entry name" value="YjgF/YER057c/UK114"/>
</dbReference>
<dbReference type="SUPFAM" id="SSF55298">
    <property type="entry name" value="YjgF-like"/>
    <property type="match status" value="2"/>
</dbReference>
<dbReference type="Proteomes" id="UP000019140">
    <property type="component" value="Unassembled WGS sequence"/>
</dbReference>
<dbReference type="PANTHER" id="PTHR11803">
    <property type="entry name" value="2-IMINOBUTANOATE/2-IMINOPROPANOATE DEAMINASE RIDA"/>
    <property type="match status" value="1"/>
</dbReference>
<dbReference type="HOGENOM" id="CLU_1052460_0_0_7"/>
<dbReference type="Pfam" id="PF01042">
    <property type="entry name" value="Ribonuc_L-PSP"/>
    <property type="match status" value="2"/>
</dbReference>
<comment type="caution">
    <text evidence="3">The sequence shown here is derived from an EMBL/GenBank/DDBJ whole genome shotgun (WGS) entry which is preliminary data.</text>
</comment>
<comment type="similarity">
    <text evidence="1">Belongs to the RutC family.</text>
</comment>
<dbReference type="InterPro" id="IPR035959">
    <property type="entry name" value="RutC-like_sf"/>
</dbReference>
<dbReference type="GO" id="GO:0019239">
    <property type="term" value="F:deaminase activity"/>
    <property type="evidence" value="ECO:0007669"/>
    <property type="project" value="TreeGrafter"/>
</dbReference>
<dbReference type="GO" id="GO:0005829">
    <property type="term" value="C:cytosol"/>
    <property type="evidence" value="ECO:0007669"/>
    <property type="project" value="TreeGrafter"/>
</dbReference>
<dbReference type="Gene3D" id="3.30.1330.40">
    <property type="entry name" value="RutC-like"/>
    <property type="match status" value="2"/>
</dbReference>
<organism evidence="3 4">
    <name type="scientific">Candidatus Entotheonella gemina</name>
    <dbReference type="NCBI Taxonomy" id="1429439"/>
    <lineage>
        <taxon>Bacteria</taxon>
        <taxon>Pseudomonadati</taxon>
        <taxon>Nitrospinota/Tectimicrobiota group</taxon>
        <taxon>Candidatus Tectimicrobiota</taxon>
        <taxon>Candidatus Entotheonellia</taxon>
        <taxon>Candidatus Entotheonellales</taxon>
        <taxon>Candidatus Entotheonellaceae</taxon>
        <taxon>Candidatus Entotheonella</taxon>
    </lineage>
</organism>
<dbReference type="PATRIC" id="fig|1429439.4.peg.4032"/>
<dbReference type="EMBL" id="AZHX01000982">
    <property type="protein sequence ID" value="ETX05311.1"/>
    <property type="molecule type" value="Genomic_DNA"/>
</dbReference>
<feature type="compositionally biased region" description="Basic and acidic residues" evidence="2">
    <location>
        <begin position="1"/>
        <end position="10"/>
    </location>
</feature>
<feature type="region of interest" description="Disordered" evidence="2">
    <location>
        <begin position="1"/>
        <end position="20"/>
    </location>
</feature>
<name>W4M5X7_9BACT</name>
<dbReference type="CDD" id="cd00448">
    <property type="entry name" value="YjgF_YER057c_UK114_family"/>
    <property type="match status" value="2"/>
</dbReference>
<accession>W4M5X7</accession>
<evidence type="ECO:0000256" key="1">
    <source>
        <dbReference type="ARBA" id="ARBA00010552"/>
    </source>
</evidence>
<dbReference type="PANTHER" id="PTHR11803:SF58">
    <property type="entry name" value="PROTEIN HMF1-RELATED"/>
    <property type="match status" value="1"/>
</dbReference>
<proteinExistence type="inferred from homology"/>
<sequence length="264" mass="28075">MDRRDIRAESPAEQGRGFMPAVSVNPGRLLFTAGMTGRQPGGSIVAGGMGPQTRRTYERLQAIVEHAGGHLTQSIKQMLYVTDLDAYYAEGRAARSAFFGDARPASTALVVRRLADPAMGIEVEVVVDLPGAASGAFQLEKFDVEAHGLDFYQGVIVNGGRLIYLAGQVANRPDGSVAGVGDLGQQAQQVYDNIGHILQAAGATPGSAVKETTWVLDINAWRQHGTPVRRAFYAGDYPASTLVEIPGLARPEFLVEIEVIAAVA</sequence>
<evidence type="ECO:0000256" key="2">
    <source>
        <dbReference type="SAM" id="MobiDB-lite"/>
    </source>
</evidence>
<dbReference type="AlphaFoldDB" id="W4M5X7"/>
<keyword evidence="4" id="KW-1185">Reference proteome</keyword>
<gene>
    <name evidence="3" type="ORF">ETSY2_23700</name>
</gene>
<evidence type="ECO:0000313" key="3">
    <source>
        <dbReference type="EMBL" id="ETX05311.1"/>
    </source>
</evidence>